<dbReference type="Gene3D" id="1.25.40.10">
    <property type="entry name" value="Tetratricopeptide repeat domain"/>
    <property type="match status" value="1"/>
</dbReference>
<feature type="domain" description="O-GlcNAc transferase C-terminal" evidence="6">
    <location>
        <begin position="200"/>
        <end position="357"/>
    </location>
</feature>
<dbReference type="Gene3D" id="3.40.50.2000">
    <property type="entry name" value="Glycogen Phosphorylase B"/>
    <property type="match status" value="1"/>
</dbReference>
<comment type="caution">
    <text evidence="7">The sequence shown here is derived from an EMBL/GenBank/DDBJ whole genome shotgun (WGS) entry which is preliminary data.</text>
</comment>
<dbReference type="InterPro" id="IPR011990">
    <property type="entry name" value="TPR-like_helical_dom_sf"/>
</dbReference>
<organism evidence="7 8">
    <name type="scientific">Agrobacterium vitis</name>
    <name type="common">Rhizobium vitis</name>
    <dbReference type="NCBI Taxonomy" id="373"/>
    <lineage>
        <taxon>Bacteria</taxon>
        <taxon>Pseudomonadati</taxon>
        <taxon>Pseudomonadota</taxon>
        <taxon>Alphaproteobacteria</taxon>
        <taxon>Hyphomicrobiales</taxon>
        <taxon>Rhizobiaceae</taxon>
        <taxon>Rhizobium/Agrobacterium group</taxon>
        <taxon>Agrobacterium</taxon>
    </lineage>
</organism>
<reference evidence="7" key="1">
    <citation type="submission" date="2020-11" db="EMBL/GenBank/DDBJ databases">
        <title>Agrobacterium vitis strain K377 genome.</title>
        <authorList>
            <person name="Xi H."/>
        </authorList>
    </citation>
    <scope>NUCLEOTIDE SEQUENCE</scope>
    <source>
        <strain evidence="7">K377</strain>
    </source>
</reference>
<accession>A0AAE2USC8</accession>
<sequence>MSVGPSPAFLQALQAYKQGDLRACLDRLHPLLKKRPPDANMMLVAAQCHAKLEEKLQAAELYARVADVQPQNRRMFLLMAARLYMQIDQGEQALSLIRKVPESQNLESQHLASLDPEEQRTYRRLLRGQLCLKEIEASDHALVAAMRDGTNPAFFNIDDPYQHMLWCDDEAINGRQTRMASGKPFTEQSRQARRSLPHHFGKKIRVGYLSSDFSDQHPTMRLLQSVLLGHDAARFEIHLFCHTPEDIRELDRGLRQTYPNLHDILRMDDGTARDFIRGFDLDILVDLKGHTKDVRADLINSGLARLQVAYLGFPGSAYGIDCDYVISDLIVTPDSSKPHYHERLCRLPETYQANDNRYRPLPPATSRSLLDLPENAFVLASFNMVRKISPQTARLWARMLDAIPSSILWVLCAGREQRDRLAAFMAGCGIDRSRLYFTGAESYAPHIARMQAADLGLDTYPYNGHTTTSDKLWAGLPVITFKGSNFASRVSESLLTALSVPQLVAETPDDMVRLAADLAQDRPRLAALRQTIGDNRLHAPLFDTQRFTRHLERAFELMVEREKAGLEPDHIDVPALPSRQEPFRQDTD</sequence>
<keyword evidence="2" id="KW-0808">Transferase</keyword>
<evidence type="ECO:0000313" key="7">
    <source>
        <dbReference type="EMBL" id="MBF2715848.1"/>
    </source>
</evidence>
<proteinExistence type="predicted"/>
<keyword evidence="3" id="KW-0677">Repeat</keyword>
<dbReference type="Gene3D" id="3.40.50.11380">
    <property type="match status" value="1"/>
</dbReference>
<dbReference type="GO" id="GO:0006493">
    <property type="term" value="P:protein O-linked glycosylation"/>
    <property type="evidence" value="ECO:0007669"/>
    <property type="project" value="InterPro"/>
</dbReference>
<dbReference type="Pfam" id="PF13844">
    <property type="entry name" value="Glyco_transf_41"/>
    <property type="match status" value="2"/>
</dbReference>
<dbReference type="InterPro" id="IPR029489">
    <property type="entry name" value="OGT/SEC/SPY_C"/>
</dbReference>
<dbReference type="PANTHER" id="PTHR44366:SF1">
    <property type="entry name" value="UDP-N-ACETYLGLUCOSAMINE--PEPTIDE N-ACETYLGLUCOSAMINYLTRANSFERASE 110 KDA SUBUNIT"/>
    <property type="match status" value="1"/>
</dbReference>
<protein>
    <recommendedName>
        <fullName evidence="6">O-GlcNAc transferase C-terminal domain-containing protein</fullName>
    </recommendedName>
</protein>
<dbReference type="Proteomes" id="UP000655037">
    <property type="component" value="Unassembled WGS sequence"/>
</dbReference>
<dbReference type="AlphaFoldDB" id="A0AAE2USC8"/>
<name>A0AAE2USC8_AGRVI</name>
<dbReference type="PANTHER" id="PTHR44366">
    <property type="entry name" value="UDP-N-ACETYLGLUCOSAMINE--PEPTIDE N-ACETYLGLUCOSAMINYLTRANSFERASE 110 KDA SUBUNIT"/>
    <property type="match status" value="1"/>
</dbReference>
<dbReference type="InterPro" id="IPR037919">
    <property type="entry name" value="OGT"/>
</dbReference>
<evidence type="ECO:0000259" key="6">
    <source>
        <dbReference type="Pfam" id="PF13844"/>
    </source>
</evidence>
<evidence type="ECO:0000256" key="5">
    <source>
        <dbReference type="SAM" id="MobiDB-lite"/>
    </source>
</evidence>
<dbReference type="EMBL" id="JACXXJ020000005">
    <property type="protein sequence ID" value="MBF2715848.1"/>
    <property type="molecule type" value="Genomic_DNA"/>
</dbReference>
<evidence type="ECO:0000313" key="8">
    <source>
        <dbReference type="Proteomes" id="UP000655037"/>
    </source>
</evidence>
<evidence type="ECO:0000256" key="2">
    <source>
        <dbReference type="ARBA" id="ARBA00022679"/>
    </source>
</evidence>
<evidence type="ECO:0000256" key="3">
    <source>
        <dbReference type="ARBA" id="ARBA00022737"/>
    </source>
</evidence>
<evidence type="ECO:0000256" key="4">
    <source>
        <dbReference type="ARBA" id="ARBA00022803"/>
    </source>
</evidence>
<feature type="region of interest" description="Disordered" evidence="5">
    <location>
        <begin position="568"/>
        <end position="588"/>
    </location>
</feature>
<keyword evidence="4" id="KW-0802">TPR repeat</keyword>
<comment type="pathway">
    <text evidence="1">Protein modification; protein glycosylation.</text>
</comment>
<gene>
    <name evidence="7" type="ORF">IEI95_016650</name>
</gene>
<dbReference type="SUPFAM" id="SSF48452">
    <property type="entry name" value="TPR-like"/>
    <property type="match status" value="1"/>
</dbReference>
<evidence type="ECO:0000256" key="1">
    <source>
        <dbReference type="ARBA" id="ARBA00004922"/>
    </source>
</evidence>
<feature type="domain" description="O-GlcNAc transferase C-terminal" evidence="6">
    <location>
        <begin position="365"/>
        <end position="551"/>
    </location>
</feature>
<dbReference type="RefSeq" id="WP_156536271.1">
    <property type="nucleotide sequence ID" value="NZ_JACXXJ020000005.1"/>
</dbReference>
<dbReference type="GO" id="GO:0097363">
    <property type="term" value="F:protein O-acetylglucosaminyltransferase activity"/>
    <property type="evidence" value="ECO:0007669"/>
    <property type="project" value="TreeGrafter"/>
</dbReference>